<evidence type="ECO:0000313" key="10">
    <source>
        <dbReference type="Proteomes" id="UP000536033"/>
    </source>
</evidence>
<protein>
    <submittedName>
        <fullName evidence="9">ZN271 protein</fullName>
    </submittedName>
</protein>
<comment type="caution">
    <text evidence="9">The sequence shown here is derived from an EMBL/GenBank/DDBJ whole genome shotgun (WGS) entry which is preliminary data.</text>
</comment>
<dbReference type="SUPFAM" id="SSF57667">
    <property type="entry name" value="beta-beta-alpha zinc fingers"/>
    <property type="match status" value="1"/>
</dbReference>
<evidence type="ECO:0000259" key="8">
    <source>
        <dbReference type="PROSITE" id="PS50157"/>
    </source>
</evidence>
<keyword evidence="2" id="KW-0677">Repeat</keyword>
<feature type="domain" description="C2H2-type" evidence="8">
    <location>
        <begin position="24"/>
        <end position="51"/>
    </location>
</feature>
<keyword evidence="4" id="KW-0862">Zinc</keyword>
<keyword evidence="1" id="KW-0479">Metal-binding</keyword>
<evidence type="ECO:0000256" key="6">
    <source>
        <dbReference type="PROSITE-ProRule" id="PRU00042"/>
    </source>
</evidence>
<dbReference type="AlphaFoldDB" id="A0A7K6YBU7"/>
<feature type="non-terminal residue" evidence="9">
    <location>
        <position position="67"/>
    </location>
</feature>
<gene>
    <name evidence="9" type="primary">Znf271</name>
    <name evidence="9" type="ORF">ALCTOR_R15118</name>
</gene>
<evidence type="ECO:0000256" key="4">
    <source>
        <dbReference type="ARBA" id="ARBA00022833"/>
    </source>
</evidence>
<dbReference type="InterPro" id="IPR013087">
    <property type="entry name" value="Znf_C2H2_type"/>
</dbReference>
<name>A0A7K6YBU7_ALCTO</name>
<dbReference type="GO" id="GO:0008270">
    <property type="term" value="F:zinc ion binding"/>
    <property type="evidence" value="ECO:0007669"/>
    <property type="project" value="UniProtKB-KW"/>
</dbReference>
<proteinExistence type="predicted"/>
<evidence type="ECO:0000256" key="5">
    <source>
        <dbReference type="ARBA" id="ARBA00023242"/>
    </source>
</evidence>
<dbReference type="PANTHER" id="PTHR24377">
    <property type="entry name" value="IP01015P-RELATED"/>
    <property type="match status" value="1"/>
</dbReference>
<keyword evidence="3 6" id="KW-0863">Zinc-finger</keyword>
<accession>A0A7K6YBU7</accession>
<evidence type="ECO:0000256" key="1">
    <source>
        <dbReference type="ARBA" id="ARBA00022723"/>
    </source>
</evidence>
<reference evidence="9 10" key="1">
    <citation type="submission" date="2019-09" db="EMBL/GenBank/DDBJ databases">
        <title>Bird 10,000 Genomes (B10K) Project - Family phase.</title>
        <authorList>
            <person name="Zhang G."/>
        </authorList>
    </citation>
    <scope>NUCLEOTIDE SEQUENCE [LARGE SCALE GENOMIC DNA]</scope>
    <source>
        <strain evidence="9">OUT-0003</strain>
        <tissue evidence="9">Muscle</tissue>
    </source>
</reference>
<feature type="region of interest" description="Disordered" evidence="7">
    <location>
        <begin position="28"/>
        <end position="67"/>
    </location>
</feature>
<keyword evidence="5" id="KW-0539">Nucleus</keyword>
<keyword evidence="10" id="KW-1185">Reference proteome</keyword>
<dbReference type="InterPro" id="IPR050826">
    <property type="entry name" value="Krueppel_C2H2_ZnFinger"/>
</dbReference>
<dbReference type="PROSITE" id="PS50157">
    <property type="entry name" value="ZINC_FINGER_C2H2_2"/>
    <property type="match status" value="1"/>
</dbReference>
<evidence type="ECO:0000256" key="7">
    <source>
        <dbReference type="SAM" id="MobiDB-lite"/>
    </source>
</evidence>
<dbReference type="Gene3D" id="3.30.160.60">
    <property type="entry name" value="Classic Zinc Finger"/>
    <property type="match status" value="2"/>
</dbReference>
<dbReference type="InterPro" id="IPR036236">
    <property type="entry name" value="Znf_C2H2_sf"/>
</dbReference>
<dbReference type="Proteomes" id="UP000536033">
    <property type="component" value="Unassembled WGS sequence"/>
</dbReference>
<sequence>CRKRFRATSELVCHQRLHGRGTTFGCREHGKEFGQSSDLGSRRKSHAAEKPYQRSQCQKLFKDRSTL</sequence>
<organism evidence="9 10">
    <name type="scientific">Alca torda</name>
    <name type="common">Razorbill</name>
    <dbReference type="NCBI Taxonomy" id="28689"/>
    <lineage>
        <taxon>Eukaryota</taxon>
        <taxon>Metazoa</taxon>
        <taxon>Chordata</taxon>
        <taxon>Craniata</taxon>
        <taxon>Vertebrata</taxon>
        <taxon>Euteleostomi</taxon>
        <taxon>Archelosauria</taxon>
        <taxon>Archosauria</taxon>
        <taxon>Dinosauria</taxon>
        <taxon>Saurischia</taxon>
        <taxon>Theropoda</taxon>
        <taxon>Coelurosauria</taxon>
        <taxon>Aves</taxon>
        <taxon>Neognathae</taxon>
        <taxon>Neoaves</taxon>
        <taxon>Charadriiformes</taxon>
        <taxon>Alcidae</taxon>
        <taxon>Alca</taxon>
    </lineage>
</organism>
<feature type="non-terminal residue" evidence="9">
    <location>
        <position position="1"/>
    </location>
</feature>
<evidence type="ECO:0000256" key="2">
    <source>
        <dbReference type="ARBA" id="ARBA00022737"/>
    </source>
</evidence>
<evidence type="ECO:0000256" key="3">
    <source>
        <dbReference type="ARBA" id="ARBA00022771"/>
    </source>
</evidence>
<evidence type="ECO:0000313" key="9">
    <source>
        <dbReference type="EMBL" id="NWX69062.1"/>
    </source>
</evidence>
<dbReference type="EMBL" id="VZSD01002209">
    <property type="protein sequence ID" value="NWX69062.1"/>
    <property type="molecule type" value="Genomic_DNA"/>
</dbReference>